<dbReference type="CDD" id="cd00006">
    <property type="entry name" value="PTS_IIA_man"/>
    <property type="match status" value="1"/>
</dbReference>
<name>G9WES8_9LACO</name>
<dbReference type="PANTHER" id="PTHR33799:SF1">
    <property type="entry name" value="PTS SYSTEM MANNOSE-SPECIFIC EIIAB COMPONENT-RELATED"/>
    <property type="match status" value="1"/>
</dbReference>
<dbReference type="GO" id="GO:0005737">
    <property type="term" value="C:cytoplasm"/>
    <property type="evidence" value="ECO:0007669"/>
    <property type="project" value="UniProtKB-SubCell"/>
</dbReference>
<sequence length="138" mass="14420">MKLILVSHGPLSQALLQSAEMIVGKVAGVTALSLQPGMSPDTLQAQIETVIKEDAAGSDIVVALDLLGGTPANVTSKLLAVYPQLNVVTGMNLPMVIEFANQQLLGGALHFDQLLSMGKDGIVDVKAQLANVDDDEDE</sequence>
<dbReference type="SUPFAM" id="SSF53062">
    <property type="entry name" value="PTS system fructose IIA component-like"/>
    <property type="match status" value="1"/>
</dbReference>
<dbReference type="STRING" id="336988.NT96_03820"/>
<keyword evidence="3" id="KW-0963">Cytoplasm</keyword>
<evidence type="ECO:0000313" key="10">
    <source>
        <dbReference type="Proteomes" id="UP000004959"/>
    </source>
</evidence>
<dbReference type="InterPro" id="IPR004701">
    <property type="entry name" value="PTS_EIIA_man-typ"/>
</dbReference>
<evidence type="ECO:0000256" key="3">
    <source>
        <dbReference type="ARBA" id="ARBA00022490"/>
    </source>
</evidence>
<dbReference type="EMBL" id="AFVZ01000001">
    <property type="protein sequence ID" value="EHN58251.1"/>
    <property type="molecule type" value="Genomic_DNA"/>
</dbReference>
<dbReference type="InterPro" id="IPR036662">
    <property type="entry name" value="PTS_EIIA_man-typ_sf"/>
</dbReference>
<organism evidence="9 10">
    <name type="scientific">Oenococcus kitaharae DSM 17330</name>
    <dbReference type="NCBI Taxonomy" id="1045004"/>
    <lineage>
        <taxon>Bacteria</taxon>
        <taxon>Bacillati</taxon>
        <taxon>Bacillota</taxon>
        <taxon>Bacilli</taxon>
        <taxon>Lactobacillales</taxon>
        <taxon>Lactobacillaceae</taxon>
        <taxon>Oenococcus</taxon>
    </lineage>
</organism>
<keyword evidence="5" id="KW-0808">Transferase</keyword>
<evidence type="ECO:0000256" key="1">
    <source>
        <dbReference type="ARBA" id="ARBA00004496"/>
    </source>
</evidence>
<dbReference type="Proteomes" id="UP000004959">
    <property type="component" value="Chromosome"/>
</dbReference>
<feature type="domain" description="PTS EIIA type-4" evidence="8">
    <location>
        <begin position="1"/>
        <end position="130"/>
    </location>
</feature>
<evidence type="ECO:0000256" key="2">
    <source>
        <dbReference type="ARBA" id="ARBA00022448"/>
    </source>
</evidence>
<keyword evidence="6" id="KW-0598">Phosphotransferase system</keyword>
<dbReference type="eggNOG" id="COG2893">
    <property type="taxonomic scope" value="Bacteria"/>
</dbReference>
<comment type="subcellular location">
    <subcellularLocation>
        <location evidence="1">Cytoplasm</location>
    </subcellularLocation>
</comment>
<dbReference type="GO" id="GO:0016301">
    <property type="term" value="F:kinase activity"/>
    <property type="evidence" value="ECO:0007669"/>
    <property type="project" value="UniProtKB-KW"/>
</dbReference>
<dbReference type="Gene3D" id="3.40.50.510">
    <property type="entry name" value="Phosphotransferase system, mannose-type IIA component"/>
    <property type="match status" value="1"/>
</dbReference>
<evidence type="ECO:0000256" key="7">
    <source>
        <dbReference type="ARBA" id="ARBA00022777"/>
    </source>
</evidence>
<dbReference type="HOGENOM" id="CLU_123235_1_2_9"/>
<dbReference type="PROSITE" id="PS51096">
    <property type="entry name" value="PTS_EIIA_TYPE_4"/>
    <property type="match status" value="1"/>
</dbReference>
<comment type="caution">
    <text evidence="9">The sequence shown here is derived from an EMBL/GenBank/DDBJ whole genome shotgun (WGS) entry which is preliminary data.</text>
</comment>
<dbReference type="GO" id="GO:0009401">
    <property type="term" value="P:phosphoenolpyruvate-dependent sugar phosphotransferase system"/>
    <property type="evidence" value="ECO:0007669"/>
    <property type="project" value="UniProtKB-KW"/>
</dbReference>
<dbReference type="PATRIC" id="fig|1045004.4.peg.126"/>
<reference evidence="9 10" key="1">
    <citation type="journal article" date="2012" name="PLoS ONE">
        <title>Functional divergence in the genus oenococcus as predicted by genome sequencing of the newly-described species, Oenococcus kitaharae.</title>
        <authorList>
            <person name="Borneman A.R."/>
            <person name="McCarthy J.M."/>
            <person name="Chambers P.J."/>
            <person name="Bartowsky E.J."/>
        </authorList>
    </citation>
    <scope>NUCLEOTIDE SEQUENCE [LARGE SCALE GENOMIC DNA]</scope>
    <source>
        <strain evidence="10">DSM17330</strain>
    </source>
</reference>
<keyword evidence="4" id="KW-0762">Sugar transport</keyword>
<evidence type="ECO:0000256" key="5">
    <source>
        <dbReference type="ARBA" id="ARBA00022679"/>
    </source>
</evidence>
<dbReference type="Pfam" id="PF03610">
    <property type="entry name" value="EIIA-man"/>
    <property type="match status" value="1"/>
</dbReference>
<evidence type="ECO:0000313" key="9">
    <source>
        <dbReference type="EMBL" id="EHN58251.1"/>
    </source>
</evidence>
<evidence type="ECO:0000256" key="4">
    <source>
        <dbReference type="ARBA" id="ARBA00022597"/>
    </source>
</evidence>
<keyword evidence="2" id="KW-0813">Transport</keyword>
<protein>
    <submittedName>
        <fullName evidence="9">Putative PTS systemgalactosamine-specific IIA component</fullName>
    </submittedName>
</protein>
<evidence type="ECO:0000256" key="6">
    <source>
        <dbReference type="ARBA" id="ARBA00022683"/>
    </source>
</evidence>
<evidence type="ECO:0000259" key="8">
    <source>
        <dbReference type="PROSITE" id="PS51096"/>
    </source>
</evidence>
<dbReference type="RefSeq" id="WP_007744399.1">
    <property type="nucleotide sequence ID" value="NZ_CM001398.1"/>
</dbReference>
<dbReference type="AlphaFoldDB" id="G9WES8"/>
<keyword evidence="10" id="KW-1185">Reference proteome</keyword>
<proteinExistence type="predicted"/>
<gene>
    <name evidence="9" type="ORF">OKIT_0124</name>
</gene>
<dbReference type="InterPro" id="IPR051471">
    <property type="entry name" value="Bacterial_PTS_sugar_comp"/>
</dbReference>
<dbReference type="PANTHER" id="PTHR33799">
    <property type="entry name" value="PTS PERMEASE-RELATED-RELATED"/>
    <property type="match status" value="1"/>
</dbReference>
<dbReference type="GO" id="GO:0016020">
    <property type="term" value="C:membrane"/>
    <property type="evidence" value="ECO:0007669"/>
    <property type="project" value="InterPro"/>
</dbReference>
<dbReference type="OrthoDB" id="6623712at2"/>
<keyword evidence="7" id="KW-0418">Kinase</keyword>
<dbReference type="InterPro" id="IPR033887">
    <property type="entry name" value="PTS_IIA_man"/>
</dbReference>
<accession>G9WES8</accession>